<evidence type="ECO:0000259" key="2">
    <source>
        <dbReference type="PROSITE" id="PS51898"/>
    </source>
</evidence>
<evidence type="ECO:0000313" key="4">
    <source>
        <dbReference type="Proteomes" id="UP001500730"/>
    </source>
</evidence>
<keyword evidence="1" id="KW-0233">DNA recombination</keyword>
<evidence type="ECO:0000313" key="3">
    <source>
        <dbReference type="EMBL" id="GAA2468653.1"/>
    </source>
</evidence>
<comment type="caution">
    <text evidence="3">The sequence shown here is derived from an EMBL/GenBank/DDBJ whole genome shotgun (WGS) entry which is preliminary data.</text>
</comment>
<gene>
    <name evidence="3" type="ORF">GCM10009858_02490</name>
</gene>
<evidence type="ECO:0000256" key="1">
    <source>
        <dbReference type="ARBA" id="ARBA00023172"/>
    </source>
</evidence>
<name>A0ABP5Y0U0_9MICO</name>
<dbReference type="InterPro" id="IPR013762">
    <property type="entry name" value="Integrase-like_cat_sf"/>
</dbReference>
<organism evidence="3 4">
    <name type="scientific">Terrabacter carboxydivorans</name>
    <dbReference type="NCBI Taxonomy" id="619730"/>
    <lineage>
        <taxon>Bacteria</taxon>
        <taxon>Bacillati</taxon>
        <taxon>Actinomycetota</taxon>
        <taxon>Actinomycetes</taxon>
        <taxon>Micrococcales</taxon>
        <taxon>Intrasporangiaceae</taxon>
        <taxon>Terrabacter</taxon>
    </lineage>
</organism>
<dbReference type="Gene3D" id="1.10.443.10">
    <property type="entry name" value="Intergrase catalytic core"/>
    <property type="match status" value="1"/>
</dbReference>
<dbReference type="RefSeq" id="WP_344252301.1">
    <property type="nucleotide sequence ID" value="NZ_BAAARE010000001.1"/>
</dbReference>
<dbReference type="Proteomes" id="UP001500730">
    <property type="component" value="Unassembled WGS sequence"/>
</dbReference>
<sequence>MTVTAHQYRHTLGTRLINAGVPQHVVQKMLGHASPQMTARYATIHDATIRAAFDDYQQRRVDVHGDRLPFDPHGPSAEAEWIKHNLARVQASLPNGYCGRPPQQDCPHPNACLTCPDFQTTTTFLPIHRRQHDDTLELIDLAEQRGNGRLADNHRKVADNLTRIIAALETLEEQDAPDAR</sequence>
<keyword evidence="4" id="KW-1185">Reference proteome</keyword>
<accession>A0ABP5Y0U0</accession>
<dbReference type="InterPro" id="IPR002104">
    <property type="entry name" value="Integrase_catalytic"/>
</dbReference>
<dbReference type="SUPFAM" id="SSF56349">
    <property type="entry name" value="DNA breaking-rejoining enzymes"/>
    <property type="match status" value="1"/>
</dbReference>
<feature type="domain" description="Tyr recombinase" evidence="2">
    <location>
        <begin position="1"/>
        <end position="54"/>
    </location>
</feature>
<dbReference type="EMBL" id="BAAARE010000001">
    <property type="protein sequence ID" value="GAA2468653.1"/>
    <property type="molecule type" value="Genomic_DNA"/>
</dbReference>
<proteinExistence type="predicted"/>
<dbReference type="Pfam" id="PF00589">
    <property type="entry name" value="Phage_integrase"/>
    <property type="match status" value="1"/>
</dbReference>
<protein>
    <recommendedName>
        <fullName evidence="2">Tyr recombinase domain-containing protein</fullName>
    </recommendedName>
</protein>
<reference evidence="4" key="1">
    <citation type="journal article" date="2019" name="Int. J. Syst. Evol. Microbiol.">
        <title>The Global Catalogue of Microorganisms (GCM) 10K type strain sequencing project: providing services to taxonomists for standard genome sequencing and annotation.</title>
        <authorList>
            <consortium name="The Broad Institute Genomics Platform"/>
            <consortium name="The Broad Institute Genome Sequencing Center for Infectious Disease"/>
            <person name="Wu L."/>
            <person name="Ma J."/>
        </authorList>
    </citation>
    <scope>NUCLEOTIDE SEQUENCE [LARGE SCALE GENOMIC DNA]</scope>
    <source>
        <strain evidence="4">JCM 16259</strain>
    </source>
</reference>
<dbReference type="InterPro" id="IPR011010">
    <property type="entry name" value="DNA_brk_join_enz"/>
</dbReference>
<dbReference type="PROSITE" id="PS51898">
    <property type="entry name" value="TYR_RECOMBINASE"/>
    <property type="match status" value="1"/>
</dbReference>